<accession>A0A4Z2IRR1</accession>
<protein>
    <submittedName>
        <fullName evidence="1">Uncharacterized protein</fullName>
    </submittedName>
</protein>
<name>A0A4Z2IRR1_9TELE</name>
<organism evidence="1 2">
    <name type="scientific">Liparis tanakae</name>
    <name type="common">Tanaka's snailfish</name>
    <dbReference type="NCBI Taxonomy" id="230148"/>
    <lineage>
        <taxon>Eukaryota</taxon>
        <taxon>Metazoa</taxon>
        <taxon>Chordata</taxon>
        <taxon>Craniata</taxon>
        <taxon>Vertebrata</taxon>
        <taxon>Euteleostomi</taxon>
        <taxon>Actinopterygii</taxon>
        <taxon>Neopterygii</taxon>
        <taxon>Teleostei</taxon>
        <taxon>Neoteleostei</taxon>
        <taxon>Acanthomorphata</taxon>
        <taxon>Eupercaria</taxon>
        <taxon>Perciformes</taxon>
        <taxon>Cottioidei</taxon>
        <taxon>Cottales</taxon>
        <taxon>Liparidae</taxon>
        <taxon>Liparis</taxon>
    </lineage>
</organism>
<dbReference type="Proteomes" id="UP000314294">
    <property type="component" value="Unassembled WGS sequence"/>
</dbReference>
<keyword evidence="2" id="KW-1185">Reference proteome</keyword>
<reference evidence="1 2" key="1">
    <citation type="submission" date="2019-03" db="EMBL/GenBank/DDBJ databases">
        <title>First draft genome of Liparis tanakae, snailfish: a comprehensive survey of snailfish specific genes.</title>
        <authorList>
            <person name="Kim W."/>
            <person name="Song I."/>
            <person name="Jeong J.-H."/>
            <person name="Kim D."/>
            <person name="Kim S."/>
            <person name="Ryu S."/>
            <person name="Song J.Y."/>
            <person name="Lee S.K."/>
        </authorList>
    </citation>
    <scope>NUCLEOTIDE SEQUENCE [LARGE SCALE GENOMIC DNA]</scope>
    <source>
        <tissue evidence="1">Muscle</tissue>
    </source>
</reference>
<comment type="caution">
    <text evidence="1">The sequence shown here is derived from an EMBL/GenBank/DDBJ whole genome shotgun (WGS) entry which is preliminary data.</text>
</comment>
<dbReference type="AlphaFoldDB" id="A0A4Z2IRR1"/>
<sequence length="108" mass="11466">MGGLAGQAISPEHGEAGTGLCGASAVLSDTLVDSLVILADAIYRQCAVRREEEESWKCKPHFFLYKDISQGSRICPFFSQVSWGSGSPSAWQVKTALVPTGRAMDCGA</sequence>
<evidence type="ECO:0000313" key="2">
    <source>
        <dbReference type="Proteomes" id="UP000314294"/>
    </source>
</evidence>
<evidence type="ECO:0000313" key="1">
    <source>
        <dbReference type="EMBL" id="TNN80565.1"/>
    </source>
</evidence>
<proteinExistence type="predicted"/>
<dbReference type="EMBL" id="SRLO01000054">
    <property type="protein sequence ID" value="TNN80565.1"/>
    <property type="molecule type" value="Genomic_DNA"/>
</dbReference>
<gene>
    <name evidence="1" type="ORF">EYF80_009305</name>
</gene>